<dbReference type="Proteomes" id="UP001140978">
    <property type="component" value="Unassembled WGS sequence"/>
</dbReference>
<evidence type="ECO:0000313" key="2">
    <source>
        <dbReference type="EMBL" id="MDE1346208.1"/>
    </source>
</evidence>
<dbReference type="AlphaFoldDB" id="A0A9X4F8G8"/>
<dbReference type="EMBL" id="JAKNAX010000014">
    <property type="protein sequence ID" value="MDE1346208.1"/>
    <property type="molecule type" value="Genomic_DNA"/>
</dbReference>
<dbReference type="InterPro" id="IPR018640">
    <property type="entry name" value="DUF2063"/>
</dbReference>
<dbReference type="Gene3D" id="1.10.150.690">
    <property type="entry name" value="DUF2063"/>
    <property type="match status" value="1"/>
</dbReference>
<dbReference type="RefSeq" id="WP_176313074.1">
    <property type="nucleotide sequence ID" value="NZ_JAKNAX010000014.1"/>
</dbReference>
<gene>
    <name evidence="2" type="ORF">L9X51_07160</name>
</gene>
<keyword evidence="2" id="KW-0238">DNA-binding</keyword>
<accession>A0A9X4F8G8</accession>
<dbReference type="GO" id="GO:0003677">
    <property type="term" value="F:DNA binding"/>
    <property type="evidence" value="ECO:0007669"/>
    <property type="project" value="UniProtKB-KW"/>
</dbReference>
<feature type="domain" description="Putative DNA-binding" evidence="1">
    <location>
        <begin position="8"/>
        <end position="94"/>
    </location>
</feature>
<evidence type="ECO:0000313" key="3">
    <source>
        <dbReference type="Proteomes" id="UP001140978"/>
    </source>
</evidence>
<comment type="caution">
    <text evidence="2">The sequence shown here is derived from an EMBL/GenBank/DDBJ whole genome shotgun (WGS) entry which is preliminary data.</text>
</comment>
<organism evidence="2 3">
    <name type="scientific">Vibrio aestuarianus</name>
    <dbReference type="NCBI Taxonomy" id="28171"/>
    <lineage>
        <taxon>Bacteria</taxon>
        <taxon>Pseudomonadati</taxon>
        <taxon>Pseudomonadota</taxon>
        <taxon>Gammaproteobacteria</taxon>
        <taxon>Vibrionales</taxon>
        <taxon>Vibrionaceae</taxon>
        <taxon>Vibrio</taxon>
    </lineage>
</organism>
<dbReference type="Pfam" id="PF09836">
    <property type="entry name" value="DUF2063"/>
    <property type="match status" value="1"/>
</dbReference>
<sequence length="257" mass="28610">MNPSLADVQTQFAQALHYQASADDCHIVSDHFSAEQRMQVYRNNFIISLSEVLQTTYPMLEALVGEECFAGLARQHVLTQPLLEGNVTHYGQGFDQTVNHFPAVVEAAPYASEVARFEWANDLVQQRYANAPARACQPLTQLTAIEEKKYSQIILHLKADVIAFDSPYALFALQKAIQSEQFAELDIHRQQRGVIACNEDGSPWCQALEQGAYQLLLLVQQNQPLGLIEAPLLAHLNTLLALNLIAGFTLTDTKDDS</sequence>
<proteinExistence type="predicted"/>
<evidence type="ECO:0000259" key="1">
    <source>
        <dbReference type="Pfam" id="PF09836"/>
    </source>
</evidence>
<name>A0A9X4F8G8_9VIBR</name>
<reference evidence="2" key="1">
    <citation type="submission" date="2022-02" db="EMBL/GenBank/DDBJ databases">
        <title>Emergence and expansion in Europe of a Vibrio aestuarianus clonal complex pathogenic for oysters.</title>
        <authorList>
            <person name="Mesnil A."/>
            <person name="Travers M.-A."/>
        </authorList>
    </citation>
    <scope>NUCLEOTIDE SEQUENCE</scope>
    <source>
        <strain evidence="2">19_064_15T1</strain>
    </source>
</reference>
<dbReference type="InterPro" id="IPR044922">
    <property type="entry name" value="DUF2063_N_sf"/>
</dbReference>
<protein>
    <submittedName>
        <fullName evidence="2">DNA-binding domain-containing protein</fullName>
    </submittedName>
</protein>